<evidence type="ECO:0000259" key="20">
    <source>
        <dbReference type="PROSITE" id="PS51192"/>
    </source>
</evidence>
<evidence type="ECO:0000256" key="16">
    <source>
        <dbReference type="ARBA" id="ARBA00040599"/>
    </source>
</evidence>
<dbReference type="InterPro" id="IPR050520">
    <property type="entry name" value="INO80/SWR1_helicase"/>
</dbReference>
<feature type="region of interest" description="Disordered" evidence="19">
    <location>
        <begin position="413"/>
        <end position="442"/>
    </location>
</feature>
<organism evidence="23 24">
    <name type="scientific">Vanrija pseudolonga</name>
    <dbReference type="NCBI Taxonomy" id="143232"/>
    <lineage>
        <taxon>Eukaryota</taxon>
        <taxon>Fungi</taxon>
        <taxon>Dikarya</taxon>
        <taxon>Basidiomycota</taxon>
        <taxon>Agaricomycotina</taxon>
        <taxon>Tremellomycetes</taxon>
        <taxon>Trichosporonales</taxon>
        <taxon>Trichosporonaceae</taxon>
        <taxon>Vanrija</taxon>
    </lineage>
</organism>
<feature type="compositionally biased region" description="Low complexity" evidence="19">
    <location>
        <begin position="875"/>
        <end position="892"/>
    </location>
</feature>
<name>A0AAF1BK54_9TREE</name>
<keyword evidence="11" id="KW-0238">DNA-binding</keyword>
<evidence type="ECO:0000256" key="10">
    <source>
        <dbReference type="ARBA" id="ARBA00023015"/>
    </source>
</evidence>
<evidence type="ECO:0000256" key="15">
    <source>
        <dbReference type="ARBA" id="ARBA00037570"/>
    </source>
</evidence>
<feature type="compositionally biased region" description="Basic residues" evidence="19">
    <location>
        <begin position="919"/>
        <end position="928"/>
    </location>
</feature>
<dbReference type="SMART" id="SM00573">
    <property type="entry name" value="HSA"/>
    <property type="match status" value="1"/>
</dbReference>
<evidence type="ECO:0000256" key="14">
    <source>
        <dbReference type="ARBA" id="ARBA00023242"/>
    </source>
</evidence>
<dbReference type="PANTHER" id="PTHR45685">
    <property type="entry name" value="HELICASE SRCAP-RELATED"/>
    <property type="match status" value="1"/>
</dbReference>
<evidence type="ECO:0000256" key="1">
    <source>
        <dbReference type="ARBA" id="ARBA00004123"/>
    </source>
</evidence>
<evidence type="ECO:0000256" key="6">
    <source>
        <dbReference type="ARBA" id="ARBA00022801"/>
    </source>
</evidence>
<feature type="compositionally biased region" description="Basic and acidic residues" evidence="19">
    <location>
        <begin position="65"/>
        <end position="79"/>
    </location>
</feature>
<accession>A0AAF1BK54</accession>
<keyword evidence="9" id="KW-0156">Chromatin regulator</keyword>
<keyword evidence="6" id="KW-0378">Hydrolase</keyword>
<dbReference type="EC" id="3.6.4.12" evidence="4"/>
<dbReference type="InterPro" id="IPR001650">
    <property type="entry name" value="Helicase_C-like"/>
</dbReference>
<dbReference type="PROSITE" id="PS51192">
    <property type="entry name" value="HELICASE_ATP_BIND_1"/>
    <property type="match status" value="1"/>
</dbReference>
<feature type="domain" description="Helicase C-terminal" evidence="21">
    <location>
        <begin position="1666"/>
        <end position="1819"/>
    </location>
</feature>
<feature type="region of interest" description="Disordered" evidence="19">
    <location>
        <begin position="1902"/>
        <end position="1959"/>
    </location>
</feature>
<dbReference type="Pfam" id="PF07529">
    <property type="entry name" value="HSA"/>
    <property type="match status" value="1"/>
</dbReference>
<dbReference type="GO" id="GO:0000812">
    <property type="term" value="C:Swr1 complex"/>
    <property type="evidence" value="ECO:0007669"/>
    <property type="project" value="TreeGrafter"/>
</dbReference>
<dbReference type="CDD" id="cd18003">
    <property type="entry name" value="DEXQc_SRCAP"/>
    <property type="match status" value="1"/>
</dbReference>
<dbReference type="PROSITE" id="PS51194">
    <property type="entry name" value="HELICASE_CTER"/>
    <property type="match status" value="1"/>
</dbReference>
<dbReference type="InterPro" id="IPR038718">
    <property type="entry name" value="SNF2-like_sf"/>
</dbReference>
<dbReference type="InterPro" id="IPR027417">
    <property type="entry name" value="P-loop_NTPase"/>
</dbReference>
<dbReference type="GO" id="GO:0006338">
    <property type="term" value="P:chromatin remodeling"/>
    <property type="evidence" value="ECO:0007669"/>
    <property type="project" value="TreeGrafter"/>
</dbReference>
<evidence type="ECO:0000256" key="17">
    <source>
        <dbReference type="ARBA" id="ARBA00047995"/>
    </source>
</evidence>
<dbReference type="Gene3D" id="3.40.50.300">
    <property type="entry name" value="P-loop containing nucleotide triphosphate hydrolases"/>
    <property type="match status" value="1"/>
</dbReference>
<dbReference type="PROSITE" id="PS51204">
    <property type="entry name" value="HSA"/>
    <property type="match status" value="1"/>
</dbReference>
<evidence type="ECO:0000256" key="13">
    <source>
        <dbReference type="ARBA" id="ARBA00023163"/>
    </source>
</evidence>
<evidence type="ECO:0000256" key="3">
    <source>
        <dbReference type="ARBA" id="ARBA00011826"/>
    </source>
</evidence>
<feature type="compositionally biased region" description="Acidic residues" evidence="19">
    <location>
        <begin position="952"/>
        <end position="980"/>
    </location>
</feature>
<sequence>MGIDTSHQPGREPEASGSSGGARRASRSSNAAAPAPAPARALRTRTSLPAAPAAPTRPGSARVISNEEREHALHKLSAEGTLAKRDEMVRDHEAQVRAIVEEHDMAVKEKFHLERYTSILEGWDPVDAKNENTPVFLEYKNLHHDLLSLVPSTVPPPAVGSSRSRALGPSRTTRRQLHSKAEALGNVTAIGEPKTPAGKGKGKEVEEPPAASGSRRKSQAASDAEMAPPPPPPAKGKKGARRVTASETELRETDDDEIEAVDHGKKRRGRQSLPALPSKKSRLLKEDSESASSPGPATSEAGPSTPVPVRTPSPSPAPPLPSLAHLPFPPPPKRTYPRRTGSSHVTFTDPGQRLLAKPKFEGNVNALLESYIHIEDSGHQPDLTELETRAAREGYFRNRVNWLQHQGRLLRLLDEDDEGPTEKVRDKSHQKKAPTGPPPRQTDYQDALLNHMVQVRNAIVSEAKLKPIVCKKIARMIQLHWEFIEGKEDRERAAEEKERKRRAKEVVKSLRKRWGLATKIVRAKVVAAQKLEQDRLGKEHLQNMLQRSTGLLEGQRDVIVGREGTHDEEDQEEDVGSDGTEEVSAAEDSEEEGGEEDAGEEEGGEVEGGEEEGGQEVGGEEGETAEVEPTPEAEADVAVEAEAEAEEEESGQEDADDEEDEEEEDEDDEERPDLRILLGDDIDMGEDDAEPVNDAPVQAEPVTESSDAKAESDIPTAETAPSSAPEATPAGPASAPEPEVVETVAEPASAQPPPQAAEQPADPAPAPAPEPTVPVAPASQALDLHDPDAVGFLDSMEIDNDEIDAAFDAVTPMTSVTAAVTPVATLTPAATTPAVTPPRTVIAPLTTARDSNAMEIDGAEIDAAFDAPSDALPVNTASAAPAGPEAPEANGTSEPPAPLINGISPAADEAEDLPPPRAPSRRLAKKARSLAALADTPDPDANDAEFKGPGSDLDDQDVQLDVEMEDAEAVDGADSEDEGLLADANMPIEELLKRYGVPDPSKPAGAEASQEPKNDQSLTDSALESRANDAPLIVEGKRQRRVRTVWTPERDAPQMLSKSPKRGKVEEVEEDEEVEMSPTPELSSEEEDEEESGEEDEVASLAGETDAPRIRPPFLLRGTLRPYQQAGLEWLASLYANNMNGILADEMGLGKTIQTIALLGHLACDLGVWGQHLIIVPTSVILNWEMEFKKFFPGMKVLTYYGNQKERKEKRVGWHTENAWQVCITSYQIVLADQHIFRRKNWVYMILDEAHNIKNFRSQRWQTLLGFKTQRRLLLTGTPLQNNLMELWSLLYFLMPNGITADATAVVGFANHKEFTEWFSNPMDKAVESGETLDEETIQTVNKLHTLLRPFILRRLKSEVETQLPGKFEHVVYCRLSKRQRFLYDEFMSRASTREALTSGGYLGVVNILMQLRKVCNHPDLFEVRPVRTSFAMERSVVSDFEPTDLLVRKRLLAAQDDSLDFDAMNLTITKHENESGWVAGMRARLDASNKLPHAIEPVSVKRAKAPKPDTRTPEGWAKWTAHVQEQASIARWQGLRDVNRLRCQSGPIYGSTTLAMLSGLPRYLLPESMDLRRRIDMLGEHTPPAAPLITSLVDRVHQMTPVIDRFAVIPPNVVARDLPQYALPAVDPAAYPTLQDPDFDSLHGPTVRLQIAFPDVSLLQYDCGKLQKLAEMLRDLKAGSHRVLIFTQMTKVLDILEIFLSYSGHRYLRLDGSTKIEDRQVITERFNSDPRIFCFIASSRSGGVGINLTGADTVFFYDSDWNPSMDRQCMDRAHRIGQTREVHIYRFVSSHTVEENMLKKANQKRLLDRVVIQDGDFTTEFFGRMDWRDMLDEDMKAAAAESRDDDRIEDIDVEQGPEAEDAEAAAPRLGQERDFAAALAEVEDEEDVAAAKMAQGEGEMDFAEFGGDDTTKKGGAAAAPAAPAAVSRLGTEGKTEGSGTGVSTPLPEDDDEYYDDDEPGAIDEYMLRYVEWEWDYFSSL</sequence>
<dbReference type="PANTHER" id="PTHR45685:SF1">
    <property type="entry name" value="HELICASE SRCAP"/>
    <property type="match status" value="1"/>
</dbReference>
<evidence type="ECO:0000313" key="24">
    <source>
        <dbReference type="Proteomes" id="UP000827549"/>
    </source>
</evidence>
<dbReference type="FunFam" id="3.40.50.10810:FF:000051">
    <property type="entry name" value="Helicase SWR1"/>
    <property type="match status" value="1"/>
</dbReference>
<dbReference type="Pfam" id="PF00176">
    <property type="entry name" value="SNF2-rel_dom"/>
    <property type="match status" value="1"/>
</dbReference>
<dbReference type="GO" id="GO:0016887">
    <property type="term" value="F:ATP hydrolysis activity"/>
    <property type="evidence" value="ECO:0007669"/>
    <property type="project" value="TreeGrafter"/>
</dbReference>
<dbReference type="SMART" id="SM00490">
    <property type="entry name" value="HELICc"/>
    <property type="match status" value="1"/>
</dbReference>
<dbReference type="GO" id="GO:0005524">
    <property type="term" value="F:ATP binding"/>
    <property type="evidence" value="ECO:0007669"/>
    <property type="project" value="UniProtKB-KW"/>
</dbReference>
<feature type="compositionally biased region" description="Acidic residues" evidence="19">
    <location>
        <begin position="1948"/>
        <end position="1959"/>
    </location>
</feature>
<feature type="compositionally biased region" description="Acidic residues" evidence="19">
    <location>
        <begin position="566"/>
        <end position="671"/>
    </location>
</feature>
<feature type="compositionally biased region" description="Low complexity" evidence="19">
    <location>
        <begin position="1917"/>
        <end position="1926"/>
    </location>
</feature>
<protein>
    <recommendedName>
        <fullName evidence="16">Helicase SWR1</fullName>
        <ecNumber evidence="4">3.6.4.12</ecNumber>
    </recommendedName>
    <alternativeName>
        <fullName evidence="18">Helicase swr1</fullName>
    </alternativeName>
</protein>
<evidence type="ECO:0000256" key="11">
    <source>
        <dbReference type="ARBA" id="ARBA00023125"/>
    </source>
</evidence>
<feature type="domain" description="HSA" evidence="22">
    <location>
        <begin position="432"/>
        <end position="505"/>
    </location>
</feature>
<evidence type="ECO:0000259" key="22">
    <source>
        <dbReference type="PROSITE" id="PS51204"/>
    </source>
</evidence>
<evidence type="ECO:0000256" key="8">
    <source>
        <dbReference type="ARBA" id="ARBA00022840"/>
    </source>
</evidence>
<evidence type="ECO:0000259" key="21">
    <source>
        <dbReference type="PROSITE" id="PS51194"/>
    </source>
</evidence>
<comment type="catalytic activity">
    <reaction evidence="17">
        <text>ATP + H2O = ADP + phosphate + H(+)</text>
        <dbReference type="Rhea" id="RHEA:13065"/>
        <dbReference type="ChEBI" id="CHEBI:15377"/>
        <dbReference type="ChEBI" id="CHEBI:15378"/>
        <dbReference type="ChEBI" id="CHEBI:30616"/>
        <dbReference type="ChEBI" id="CHEBI:43474"/>
        <dbReference type="ChEBI" id="CHEBI:456216"/>
        <dbReference type="EC" id="3.6.4.12"/>
    </reaction>
</comment>
<feature type="region of interest" description="Disordered" evidence="19">
    <location>
        <begin position="864"/>
        <end position="1105"/>
    </location>
</feature>
<evidence type="ECO:0000256" key="18">
    <source>
        <dbReference type="ARBA" id="ARBA00074297"/>
    </source>
</evidence>
<evidence type="ECO:0000256" key="12">
    <source>
        <dbReference type="ARBA" id="ARBA00023159"/>
    </source>
</evidence>
<reference evidence="23" key="1">
    <citation type="submission" date="2023-10" db="EMBL/GenBank/DDBJ databases">
        <authorList>
            <person name="Noh H."/>
        </authorList>
    </citation>
    <scope>NUCLEOTIDE SEQUENCE</scope>
    <source>
        <strain evidence="23">DUCC4014</strain>
    </source>
</reference>
<keyword evidence="10" id="KW-0805">Transcription regulation</keyword>
<dbReference type="EMBL" id="CP086716">
    <property type="protein sequence ID" value="WOO80655.1"/>
    <property type="molecule type" value="Genomic_DNA"/>
</dbReference>
<feature type="compositionally biased region" description="Low complexity" evidence="19">
    <location>
        <begin position="715"/>
        <end position="749"/>
    </location>
</feature>
<keyword evidence="7 23" id="KW-0347">Helicase</keyword>
<dbReference type="Proteomes" id="UP000827549">
    <property type="component" value="Chromosome 3"/>
</dbReference>
<feature type="region of interest" description="Disordered" evidence="19">
    <location>
        <begin position="563"/>
        <end position="781"/>
    </location>
</feature>
<dbReference type="InterPro" id="IPR014001">
    <property type="entry name" value="Helicase_ATP-bd"/>
</dbReference>
<comment type="subunit">
    <text evidence="3">Component of the SWR1 chromatin-remodeling complex.</text>
</comment>
<dbReference type="GeneID" id="87807419"/>
<comment type="function">
    <text evidence="15">Catalytic component of the SWR1 complex which mediates the ATP-dependent exchange of histone H2A for the H2A variant HZT1 leading to transcriptional regulation of selected genes by chromatin remodeling.</text>
</comment>
<dbReference type="InterPro" id="IPR014012">
    <property type="entry name" value="HSA_dom"/>
</dbReference>
<evidence type="ECO:0000256" key="9">
    <source>
        <dbReference type="ARBA" id="ARBA00022853"/>
    </source>
</evidence>
<feature type="compositionally biased region" description="Acidic residues" evidence="19">
    <location>
        <begin position="1083"/>
        <end position="1098"/>
    </location>
</feature>
<feature type="compositionally biased region" description="Low complexity" evidence="19">
    <location>
        <begin position="15"/>
        <end position="41"/>
    </location>
</feature>
<feature type="compositionally biased region" description="Pro residues" evidence="19">
    <location>
        <begin position="762"/>
        <end position="774"/>
    </location>
</feature>
<dbReference type="RefSeq" id="XP_062626687.1">
    <property type="nucleotide sequence ID" value="XM_062770703.1"/>
</dbReference>
<evidence type="ECO:0000256" key="5">
    <source>
        <dbReference type="ARBA" id="ARBA00022741"/>
    </source>
</evidence>
<dbReference type="Gene3D" id="3.40.50.10810">
    <property type="entry name" value="Tandem AAA-ATPase domain"/>
    <property type="match status" value="1"/>
</dbReference>
<keyword evidence="14" id="KW-0539">Nucleus</keyword>
<evidence type="ECO:0000313" key="23">
    <source>
        <dbReference type="EMBL" id="WOO80655.1"/>
    </source>
</evidence>
<feature type="domain" description="Helicase ATP-binding" evidence="20">
    <location>
        <begin position="1132"/>
        <end position="1297"/>
    </location>
</feature>
<keyword evidence="13" id="KW-0804">Transcription</keyword>
<dbReference type="InterPro" id="IPR049730">
    <property type="entry name" value="SNF2/RAD54-like_C"/>
</dbReference>
<dbReference type="Pfam" id="PF00271">
    <property type="entry name" value="Helicase_C"/>
    <property type="match status" value="1"/>
</dbReference>
<evidence type="ECO:0000256" key="2">
    <source>
        <dbReference type="ARBA" id="ARBA00009220"/>
    </source>
</evidence>
<dbReference type="GO" id="GO:0042393">
    <property type="term" value="F:histone binding"/>
    <property type="evidence" value="ECO:0007669"/>
    <property type="project" value="TreeGrafter"/>
</dbReference>
<comment type="subcellular location">
    <subcellularLocation>
        <location evidence="1">Nucleus</location>
    </subcellularLocation>
</comment>
<dbReference type="CDD" id="cd18793">
    <property type="entry name" value="SF2_C_SNF"/>
    <property type="match status" value="1"/>
</dbReference>
<keyword evidence="8" id="KW-0067">ATP-binding</keyword>
<keyword evidence="5" id="KW-0547">Nucleotide-binding</keyword>
<evidence type="ECO:0000256" key="4">
    <source>
        <dbReference type="ARBA" id="ARBA00012551"/>
    </source>
</evidence>
<keyword evidence="12" id="KW-0010">Activator</keyword>
<dbReference type="InterPro" id="IPR000330">
    <property type="entry name" value="SNF2_N"/>
</dbReference>
<feature type="region of interest" description="Disordered" evidence="19">
    <location>
        <begin position="1"/>
        <end position="79"/>
    </location>
</feature>
<dbReference type="GO" id="GO:0003677">
    <property type="term" value="F:DNA binding"/>
    <property type="evidence" value="ECO:0007669"/>
    <property type="project" value="UniProtKB-KW"/>
</dbReference>
<feature type="region of interest" description="Disordered" evidence="19">
    <location>
        <begin position="153"/>
        <end position="354"/>
    </location>
</feature>
<dbReference type="SUPFAM" id="SSF52540">
    <property type="entry name" value="P-loop containing nucleoside triphosphate hydrolases"/>
    <property type="match status" value="2"/>
</dbReference>
<gene>
    <name evidence="23" type="primary">SWR1</name>
    <name evidence="23" type="ORF">LOC62_03G004180</name>
</gene>
<feature type="compositionally biased region" description="Pro residues" evidence="19">
    <location>
        <begin position="305"/>
        <end position="334"/>
    </location>
</feature>
<keyword evidence="24" id="KW-1185">Reference proteome</keyword>
<proteinExistence type="inferred from homology"/>
<comment type="similarity">
    <text evidence="2">Belongs to the SNF2/RAD54 helicase family. SWR1 subfamily.</text>
</comment>
<feature type="compositionally biased region" description="Acidic residues" evidence="19">
    <location>
        <begin position="680"/>
        <end position="691"/>
    </location>
</feature>
<evidence type="ECO:0000256" key="19">
    <source>
        <dbReference type="SAM" id="MobiDB-lite"/>
    </source>
</evidence>
<dbReference type="GO" id="GO:0003678">
    <property type="term" value="F:DNA helicase activity"/>
    <property type="evidence" value="ECO:0007669"/>
    <property type="project" value="UniProtKB-EC"/>
</dbReference>
<evidence type="ECO:0000256" key="7">
    <source>
        <dbReference type="ARBA" id="ARBA00022806"/>
    </source>
</evidence>
<dbReference type="SMART" id="SM00487">
    <property type="entry name" value="DEXDc"/>
    <property type="match status" value="1"/>
</dbReference>